<feature type="transmembrane region" description="Helical" evidence="10">
    <location>
        <begin position="171"/>
        <end position="187"/>
    </location>
</feature>
<feature type="compositionally biased region" description="Basic and acidic residues" evidence="11">
    <location>
        <begin position="7"/>
        <end position="19"/>
    </location>
</feature>
<keyword evidence="5 12" id="KW-0808">Transferase</keyword>
<keyword evidence="6 10" id="KW-0812">Transmembrane</keyword>
<dbReference type="OrthoDB" id="497541at2759"/>
<evidence type="ECO:0000256" key="6">
    <source>
        <dbReference type="ARBA" id="ARBA00022692"/>
    </source>
</evidence>
<evidence type="ECO:0000256" key="2">
    <source>
        <dbReference type="ARBA" id="ARBA00004922"/>
    </source>
</evidence>
<protein>
    <recommendedName>
        <fullName evidence="10">Mannosyltransferase</fullName>
        <ecNumber evidence="10">2.4.1.-</ecNumber>
    </recommendedName>
</protein>
<dbReference type="Pfam" id="PF03901">
    <property type="entry name" value="Glyco_transf_22"/>
    <property type="match status" value="1"/>
</dbReference>
<evidence type="ECO:0000256" key="7">
    <source>
        <dbReference type="ARBA" id="ARBA00022824"/>
    </source>
</evidence>
<feature type="compositionally biased region" description="Polar residues" evidence="11">
    <location>
        <begin position="34"/>
        <end position="43"/>
    </location>
</feature>
<evidence type="ECO:0000256" key="3">
    <source>
        <dbReference type="ARBA" id="ARBA00007063"/>
    </source>
</evidence>
<dbReference type="GO" id="GO:0000026">
    <property type="term" value="F:alpha-1,2-mannosyltransferase activity"/>
    <property type="evidence" value="ECO:0007669"/>
    <property type="project" value="TreeGrafter"/>
</dbReference>
<keyword evidence="4 10" id="KW-0328">Glycosyltransferase</keyword>
<keyword evidence="8 10" id="KW-1133">Transmembrane helix</keyword>
<dbReference type="PANTHER" id="PTHR22760">
    <property type="entry name" value="GLYCOSYLTRANSFERASE"/>
    <property type="match status" value="1"/>
</dbReference>
<keyword evidence="9 10" id="KW-0472">Membrane</keyword>
<keyword evidence="13" id="KW-1185">Reference proteome</keyword>
<dbReference type="AlphaFoldDB" id="A0A9W7XW59"/>
<evidence type="ECO:0000256" key="5">
    <source>
        <dbReference type="ARBA" id="ARBA00022679"/>
    </source>
</evidence>
<feature type="transmembrane region" description="Helical" evidence="10">
    <location>
        <begin position="377"/>
        <end position="397"/>
    </location>
</feature>
<evidence type="ECO:0000313" key="13">
    <source>
        <dbReference type="Proteomes" id="UP001149813"/>
    </source>
</evidence>
<dbReference type="GO" id="GO:0005789">
    <property type="term" value="C:endoplasmic reticulum membrane"/>
    <property type="evidence" value="ECO:0007669"/>
    <property type="project" value="UniProtKB-SubCell"/>
</dbReference>
<feature type="transmembrane region" description="Helical" evidence="10">
    <location>
        <begin position="409"/>
        <end position="431"/>
    </location>
</feature>
<evidence type="ECO:0000256" key="8">
    <source>
        <dbReference type="ARBA" id="ARBA00022989"/>
    </source>
</evidence>
<evidence type="ECO:0000256" key="10">
    <source>
        <dbReference type="RuleBase" id="RU363075"/>
    </source>
</evidence>
<organism evidence="12 13">
    <name type="scientific">Coemansia erecta</name>
    <dbReference type="NCBI Taxonomy" id="147472"/>
    <lineage>
        <taxon>Eukaryota</taxon>
        <taxon>Fungi</taxon>
        <taxon>Fungi incertae sedis</taxon>
        <taxon>Zoopagomycota</taxon>
        <taxon>Kickxellomycotina</taxon>
        <taxon>Kickxellomycetes</taxon>
        <taxon>Kickxellales</taxon>
        <taxon>Kickxellaceae</taxon>
        <taxon>Coemansia</taxon>
    </lineage>
</organism>
<accession>A0A9W7XW59</accession>
<evidence type="ECO:0000256" key="9">
    <source>
        <dbReference type="ARBA" id="ARBA00023136"/>
    </source>
</evidence>
<keyword evidence="7 10" id="KW-0256">Endoplasmic reticulum</keyword>
<reference evidence="12" key="1">
    <citation type="submission" date="2022-07" db="EMBL/GenBank/DDBJ databases">
        <title>Phylogenomic reconstructions and comparative analyses of Kickxellomycotina fungi.</title>
        <authorList>
            <person name="Reynolds N.K."/>
            <person name="Stajich J.E."/>
            <person name="Barry K."/>
            <person name="Grigoriev I.V."/>
            <person name="Crous P."/>
            <person name="Smith M.E."/>
        </authorList>
    </citation>
    <scope>NUCLEOTIDE SEQUENCE</scope>
    <source>
        <strain evidence="12">NBRC 32514</strain>
    </source>
</reference>
<dbReference type="Proteomes" id="UP001149813">
    <property type="component" value="Unassembled WGS sequence"/>
</dbReference>
<evidence type="ECO:0000256" key="11">
    <source>
        <dbReference type="SAM" id="MobiDB-lite"/>
    </source>
</evidence>
<feature type="region of interest" description="Disordered" evidence="11">
    <location>
        <begin position="1"/>
        <end position="52"/>
    </location>
</feature>
<feature type="transmembrane region" description="Helical" evidence="10">
    <location>
        <begin position="265"/>
        <end position="286"/>
    </location>
</feature>
<dbReference type="GO" id="GO:0006487">
    <property type="term" value="P:protein N-linked glycosylation"/>
    <property type="evidence" value="ECO:0007669"/>
    <property type="project" value="TreeGrafter"/>
</dbReference>
<comment type="pathway">
    <text evidence="2">Protein modification; protein glycosylation.</text>
</comment>
<dbReference type="EC" id="2.4.1.-" evidence="10"/>
<comment type="subcellular location">
    <subcellularLocation>
        <location evidence="1 10">Endoplasmic reticulum membrane</location>
        <topology evidence="1 10">Multi-pass membrane protein</topology>
    </subcellularLocation>
</comment>
<dbReference type="InterPro" id="IPR005599">
    <property type="entry name" value="GPI_mannosylTrfase"/>
</dbReference>
<comment type="caution">
    <text evidence="12">The sequence shown here is derived from an EMBL/GenBank/DDBJ whole genome shotgun (WGS) entry which is preliminary data.</text>
</comment>
<feature type="transmembrane region" description="Helical" evidence="10">
    <location>
        <begin position="223"/>
        <end position="245"/>
    </location>
</feature>
<evidence type="ECO:0000256" key="4">
    <source>
        <dbReference type="ARBA" id="ARBA00022676"/>
    </source>
</evidence>
<gene>
    <name evidence="12" type="primary">ALG9</name>
    <name evidence="12" type="ORF">LPJ53_005743</name>
</gene>
<feature type="region of interest" description="Disordered" evidence="11">
    <location>
        <begin position="609"/>
        <end position="630"/>
    </location>
</feature>
<proteinExistence type="inferred from homology"/>
<sequence length="691" mass="74906">MHKRQGLKQERADKREAKQVRKAARRAHSERQKTSALAQLQPTPTAPRGQPQPSYVPSLGLLFRIFSLVRITSALSAPIQDCDEVFNYWEPLHMLQFGTGKQTWEYAPQYALRSYGFLKLHQGLAALLHFGVGFRSKTQLFYALRIALALACAGSEAVFVRRIAEGVGRRVALHTAVALFGMAGMYHQGVALLPSSFAMHLGMLGSAAAMGRGGGWMRRAACALAAFVAAAAVGWPYAAVVAVPFVAEELAAAARSRAGDGLRRLAAMAGLGLAFLAAALLALYAVDTHYYGRPVVAAWNQVAYNVLRRGGDSALYGTEPWYFYVQNGLLNGNLVMLLALAALPLWAVYYAVLLASARSTSPDEQAARAAVRALFRGHRLLLFRILPFPLALLVFSLQAHKEERFLSIVYPHMCFSAAVALSLLGPLGTWAVGLLRSGGRPLGVRRWVDRLSVSVLCVATAVGFARMAALGKYYGAPVRVFSSVALLGTQAGDMQQAPLLPLGPSVKMLGRTGQTEDSGSGSGGTVCMGDAWHYFPSSYWLPRGFSVQFVRGGFGGQLPGSYVAVSQSGSLRRSTSMARADFNAANRWEPTHALNTTEPCDYVVDTEYPDRRSGSGSGSGIVGSNGEDGHGGRWERVECAEFLDAAESRVLARVLYVPRRLVRVLEALQGGGEGRRWQSWGRMCLFRRRQE</sequence>
<feature type="transmembrane region" description="Helical" evidence="10">
    <location>
        <begin position="334"/>
        <end position="357"/>
    </location>
</feature>
<feature type="transmembrane region" description="Helical" evidence="10">
    <location>
        <begin position="451"/>
        <end position="469"/>
    </location>
</feature>
<comment type="similarity">
    <text evidence="3 10">Belongs to the glycosyltransferase 22 family.</text>
</comment>
<name>A0A9W7XW59_9FUNG</name>
<evidence type="ECO:0000256" key="1">
    <source>
        <dbReference type="ARBA" id="ARBA00004477"/>
    </source>
</evidence>
<evidence type="ECO:0000313" key="12">
    <source>
        <dbReference type="EMBL" id="KAJ1719507.1"/>
    </source>
</evidence>
<dbReference type="EMBL" id="JANBOJ010000387">
    <property type="protein sequence ID" value="KAJ1719507.1"/>
    <property type="molecule type" value="Genomic_DNA"/>
</dbReference>
<dbReference type="PANTHER" id="PTHR22760:SF2">
    <property type="entry name" value="ALPHA-1,2-MANNOSYLTRANSFERASE ALG9"/>
    <property type="match status" value="1"/>
</dbReference>